<feature type="compositionally biased region" description="Basic and acidic residues" evidence="6">
    <location>
        <begin position="1"/>
        <end position="16"/>
    </location>
</feature>
<name>W4K4E7_HETIT</name>
<dbReference type="InterPro" id="IPR004254">
    <property type="entry name" value="AdipoR/HlyIII-related"/>
</dbReference>
<evidence type="ECO:0000256" key="5">
    <source>
        <dbReference type="PIRSR" id="PIRSR604254-1"/>
    </source>
</evidence>
<organism evidence="8 9">
    <name type="scientific">Heterobasidion irregulare (strain TC 32-1)</name>
    <dbReference type="NCBI Taxonomy" id="747525"/>
    <lineage>
        <taxon>Eukaryota</taxon>
        <taxon>Fungi</taxon>
        <taxon>Dikarya</taxon>
        <taxon>Basidiomycota</taxon>
        <taxon>Agaricomycotina</taxon>
        <taxon>Agaricomycetes</taxon>
        <taxon>Russulales</taxon>
        <taxon>Bondarzewiaceae</taxon>
        <taxon>Heterobasidion</taxon>
        <taxon>Heterobasidion annosum species complex</taxon>
    </lineage>
</organism>
<dbReference type="AlphaFoldDB" id="W4K4E7"/>
<feature type="transmembrane region" description="Helical" evidence="7">
    <location>
        <begin position="468"/>
        <end position="491"/>
    </location>
</feature>
<evidence type="ECO:0000256" key="3">
    <source>
        <dbReference type="ARBA" id="ARBA00022989"/>
    </source>
</evidence>
<feature type="transmembrane region" description="Helical" evidence="7">
    <location>
        <begin position="344"/>
        <end position="363"/>
    </location>
</feature>
<proteinExistence type="predicted"/>
<keyword evidence="2 7" id="KW-0812">Transmembrane</keyword>
<dbReference type="HOGENOM" id="CLU_021163_0_0_1"/>
<comment type="subcellular location">
    <subcellularLocation>
        <location evidence="1">Membrane</location>
        <topology evidence="1">Multi-pass membrane protein</topology>
    </subcellularLocation>
</comment>
<dbReference type="KEGG" id="hir:HETIRDRAFT_154894"/>
<accession>W4K4E7</accession>
<feature type="transmembrane region" description="Helical" evidence="7">
    <location>
        <begin position="411"/>
        <end position="429"/>
    </location>
</feature>
<evidence type="ECO:0000256" key="1">
    <source>
        <dbReference type="ARBA" id="ARBA00004141"/>
    </source>
</evidence>
<dbReference type="eggNOG" id="KOG0748">
    <property type="taxonomic scope" value="Eukaryota"/>
</dbReference>
<feature type="binding site" evidence="5">
    <location>
        <position position="518"/>
    </location>
    <ligand>
        <name>Zn(2+)</name>
        <dbReference type="ChEBI" id="CHEBI:29105"/>
    </ligand>
</feature>
<feature type="region of interest" description="Disordered" evidence="6">
    <location>
        <begin position="1"/>
        <end position="26"/>
    </location>
</feature>
<gene>
    <name evidence="8" type="ORF">HETIRDRAFT_154894</name>
</gene>
<feature type="binding site" evidence="5">
    <location>
        <position position="364"/>
    </location>
    <ligand>
        <name>Zn(2+)</name>
        <dbReference type="ChEBI" id="CHEBI:29105"/>
    </ligand>
</feature>
<evidence type="ECO:0000256" key="6">
    <source>
        <dbReference type="SAM" id="MobiDB-lite"/>
    </source>
</evidence>
<dbReference type="GO" id="GO:0038023">
    <property type="term" value="F:signaling receptor activity"/>
    <property type="evidence" value="ECO:0007669"/>
    <property type="project" value="TreeGrafter"/>
</dbReference>
<dbReference type="GO" id="GO:0006882">
    <property type="term" value="P:intracellular zinc ion homeostasis"/>
    <property type="evidence" value="ECO:0007669"/>
    <property type="project" value="TreeGrafter"/>
</dbReference>
<evidence type="ECO:0000313" key="8">
    <source>
        <dbReference type="EMBL" id="ETW80682.1"/>
    </source>
</evidence>
<dbReference type="EMBL" id="KI925459">
    <property type="protein sequence ID" value="ETW80682.1"/>
    <property type="molecule type" value="Genomic_DNA"/>
</dbReference>
<feature type="binding site" evidence="5">
    <location>
        <position position="514"/>
    </location>
    <ligand>
        <name>Zn(2+)</name>
        <dbReference type="ChEBI" id="CHEBI:29105"/>
    </ligand>
</feature>
<evidence type="ECO:0000256" key="2">
    <source>
        <dbReference type="ARBA" id="ARBA00022692"/>
    </source>
</evidence>
<keyword evidence="5" id="KW-0479">Metal-binding</keyword>
<feature type="transmembrane region" description="Helical" evidence="7">
    <location>
        <begin position="506"/>
        <end position="526"/>
    </location>
</feature>
<protein>
    <recommendedName>
        <fullName evidence="10">HlyIII-domain-containing protein</fullName>
    </recommendedName>
</protein>
<dbReference type="PANTHER" id="PTHR20855:SF97">
    <property type="entry name" value="ADIPOR-LIKE RECEPTOR IZH3-RELATED"/>
    <property type="match status" value="1"/>
</dbReference>
<sequence>MTERELVPRDRREARSGETVNPTDSLQCRHSLPLPHSIEALDLSFTSPAPTFASIRVLVLSYLADLETRLSQIDSPLCDLGFAESLKSKGELTVEDARAWARDGLEMLNKIRIDVCSHLPDINIDSASASVENYVSSHLPEFPDVPSFKHVTSRLPDIPDVRSRLPQLDLYDVRFSLDDVRSRFHDIDLHQPMHYIPTLSSHLQSLHVHLASIQLSSSIALHSFAPNGKLSEFIDKVRSDIRPSVEKAEDKLGRAARDVTMAVKRSVHGARLINYADLPEQWRNNPFVTHGYRFIPINKWPLIIMSIFALHNETLNIHTHLIPFVLWTVNLIPSLRASSISSDAPLLAFTAFALLCLLSSVLWHTMAGCAHHRGMELCAKIDYVGIGWLISASVGSVVYYGFQCHTNPRTLFLSLCFITGLAGSVLPFMDWFNKPKHKKWRIVFFLSLAFTALAPLTHLSVIHSARQVFAFVRPVTPSVLSYIAGLVFYATNFPECALPARWAPRAAWLGGGSHAIWHAFIVLAISQHRAALGLLKYGIGGVEPGAAMCWS</sequence>
<evidence type="ECO:0008006" key="10">
    <source>
        <dbReference type="Google" id="ProtNLM"/>
    </source>
</evidence>
<dbReference type="GeneID" id="20667532"/>
<feature type="transmembrane region" description="Helical" evidence="7">
    <location>
        <begin position="383"/>
        <end position="402"/>
    </location>
</feature>
<keyword evidence="9" id="KW-1185">Reference proteome</keyword>
<dbReference type="Pfam" id="PF03006">
    <property type="entry name" value="HlyIII"/>
    <property type="match status" value="1"/>
</dbReference>
<dbReference type="OrthoDB" id="5585746at2759"/>
<dbReference type="STRING" id="747525.W4K4E7"/>
<keyword evidence="4 7" id="KW-0472">Membrane</keyword>
<keyword evidence="3 7" id="KW-1133">Transmembrane helix</keyword>
<dbReference type="GO" id="GO:0016020">
    <property type="term" value="C:membrane"/>
    <property type="evidence" value="ECO:0007669"/>
    <property type="project" value="UniProtKB-SubCell"/>
</dbReference>
<evidence type="ECO:0000256" key="4">
    <source>
        <dbReference type="ARBA" id="ARBA00023136"/>
    </source>
</evidence>
<reference evidence="8 9" key="1">
    <citation type="journal article" date="2012" name="New Phytol.">
        <title>Insight into trade-off between wood decay and parasitism from the genome of a fungal forest pathogen.</title>
        <authorList>
            <person name="Olson A."/>
            <person name="Aerts A."/>
            <person name="Asiegbu F."/>
            <person name="Belbahri L."/>
            <person name="Bouzid O."/>
            <person name="Broberg A."/>
            <person name="Canback B."/>
            <person name="Coutinho P.M."/>
            <person name="Cullen D."/>
            <person name="Dalman K."/>
            <person name="Deflorio G."/>
            <person name="van Diepen L.T."/>
            <person name="Dunand C."/>
            <person name="Duplessis S."/>
            <person name="Durling M."/>
            <person name="Gonthier P."/>
            <person name="Grimwood J."/>
            <person name="Fossdal C.G."/>
            <person name="Hansson D."/>
            <person name="Henrissat B."/>
            <person name="Hietala A."/>
            <person name="Himmelstrand K."/>
            <person name="Hoffmeister D."/>
            <person name="Hogberg N."/>
            <person name="James T.Y."/>
            <person name="Karlsson M."/>
            <person name="Kohler A."/>
            <person name="Kues U."/>
            <person name="Lee Y.H."/>
            <person name="Lin Y.C."/>
            <person name="Lind M."/>
            <person name="Lindquist E."/>
            <person name="Lombard V."/>
            <person name="Lucas S."/>
            <person name="Lunden K."/>
            <person name="Morin E."/>
            <person name="Murat C."/>
            <person name="Park J."/>
            <person name="Raffaello T."/>
            <person name="Rouze P."/>
            <person name="Salamov A."/>
            <person name="Schmutz J."/>
            <person name="Solheim H."/>
            <person name="Stahlberg J."/>
            <person name="Velez H."/>
            <person name="de Vries R.P."/>
            <person name="Wiebenga A."/>
            <person name="Woodward S."/>
            <person name="Yakovlev I."/>
            <person name="Garbelotto M."/>
            <person name="Martin F."/>
            <person name="Grigoriev I.V."/>
            <person name="Stenlid J."/>
        </authorList>
    </citation>
    <scope>NUCLEOTIDE SEQUENCE [LARGE SCALE GENOMIC DNA]</scope>
    <source>
        <strain evidence="8 9">TC 32-1</strain>
    </source>
</reference>
<dbReference type="Proteomes" id="UP000030671">
    <property type="component" value="Unassembled WGS sequence"/>
</dbReference>
<evidence type="ECO:0000313" key="9">
    <source>
        <dbReference type="Proteomes" id="UP000030671"/>
    </source>
</evidence>
<dbReference type="FunCoup" id="W4K4E7">
    <property type="interactions" value="7"/>
</dbReference>
<dbReference type="GO" id="GO:0046872">
    <property type="term" value="F:metal ion binding"/>
    <property type="evidence" value="ECO:0007669"/>
    <property type="project" value="UniProtKB-KW"/>
</dbReference>
<dbReference type="InParanoid" id="W4K4E7"/>
<dbReference type="RefSeq" id="XP_009547401.1">
    <property type="nucleotide sequence ID" value="XM_009549106.1"/>
</dbReference>
<evidence type="ECO:0000256" key="7">
    <source>
        <dbReference type="SAM" id="Phobius"/>
    </source>
</evidence>
<dbReference type="PANTHER" id="PTHR20855">
    <property type="entry name" value="ADIPOR/PROGESTIN RECEPTOR-RELATED"/>
    <property type="match status" value="1"/>
</dbReference>
<feature type="transmembrane region" description="Helical" evidence="7">
    <location>
        <begin position="441"/>
        <end position="461"/>
    </location>
</feature>
<keyword evidence="5" id="KW-0862">Zinc</keyword>